<dbReference type="Gene3D" id="3.90.550.10">
    <property type="entry name" value="Spore Coat Polysaccharide Biosynthesis Protein SpsA, Chain A"/>
    <property type="match status" value="1"/>
</dbReference>
<gene>
    <name evidence="2" type="ORF">MUG09_01485</name>
</gene>
<evidence type="ECO:0000313" key="2">
    <source>
        <dbReference type="EMBL" id="UOM51444.1"/>
    </source>
</evidence>
<dbReference type="SUPFAM" id="SSF53448">
    <property type="entry name" value="Nucleotide-diphospho-sugar transferases"/>
    <property type="match status" value="1"/>
</dbReference>
<protein>
    <submittedName>
        <fullName evidence="2">Glycosyltransferase</fullName>
    </submittedName>
</protein>
<dbReference type="InterPro" id="IPR050834">
    <property type="entry name" value="Glycosyltransf_2"/>
</dbReference>
<evidence type="ECO:0000313" key="3">
    <source>
        <dbReference type="Proteomes" id="UP000829708"/>
    </source>
</evidence>
<sequence>MQPKLSKYLFSVILPVYNAQKYLCSCLDSLLSQSFSNYEIIAVNDGSTDGSKKILDDYTKKDARIRVIDKLNQGPLLARVDAIRLADSEYCVFVDSDDCVSPDFFSTLFNELCSKRHDIYIYNYELISIDNTIIEKADTLFIDQSIFYGESKKELYKKVLEAKLNSLCIKAIKTKLLTIGTTYNVHNFHRNR</sequence>
<name>A0ABY4DEA4_9SPIR</name>
<dbReference type="CDD" id="cd00761">
    <property type="entry name" value="Glyco_tranf_GTA_type"/>
    <property type="match status" value="1"/>
</dbReference>
<keyword evidence="3" id="KW-1185">Reference proteome</keyword>
<dbReference type="PANTHER" id="PTHR43685:SF3">
    <property type="entry name" value="SLR2126 PROTEIN"/>
    <property type="match status" value="1"/>
</dbReference>
<dbReference type="Pfam" id="PF00535">
    <property type="entry name" value="Glycos_transf_2"/>
    <property type="match status" value="1"/>
</dbReference>
<reference evidence="3" key="1">
    <citation type="journal article" date="2024" name="J Bioinform Genom">
        <title>Complete genome sequence of the type strain bacterium Sphaerochaeta associata GLS2t (VKM B-2742)t.</title>
        <authorList>
            <person name="Troshina O.Y."/>
            <person name="Tepeeva A.N."/>
            <person name="Arzamasceva V.O."/>
            <person name="Whitman W.B."/>
            <person name="Varghese N."/>
            <person name="Shapiro N."/>
            <person name="Woyke T."/>
            <person name="Kripides N.C."/>
            <person name="Vasilenko O.V."/>
        </authorList>
    </citation>
    <scope>NUCLEOTIDE SEQUENCE [LARGE SCALE GENOMIC DNA]</scope>
    <source>
        <strain evidence="3">GLS2T</strain>
    </source>
</reference>
<accession>A0ABY4DEA4</accession>
<feature type="domain" description="Glycosyltransferase 2-like" evidence="1">
    <location>
        <begin position="11"/>
        <end position="145"/>
    </location>
</feature>
<dbReference type="PANTHER" id="PTHR43685">
    <property type="entry name" value="GLYCOSYLTRANSFERASE"/>
    <property type="match status" value="1"/>
</dbReference>
<dbReference type="RefSeq" id="WP_244772810.1">
    <property type="nucleotide sequence ID" value="NZ_CP094929.1"/>
</dbReference>
<evidence type="ECO:0000259" key="1">
    <source>
        <dbReference type="Pfam" id="PF00535"/>
    </source>
</evidence>
<dbReference type="InterPro" id="IPR001173">
    <property type="entry name" value="Glyco_trans_2-like"/>
</dbReference>
<proteinExistence type="predicted"/>
<dbReference type="EMBL" id="CP094929">
    <property type="protein sequence ID" value="UOM51444.1"/>
    <property type="molecule type" value="Genomic_DNA"/>
</dbReference>
<dbReference type="Proteomes" id="UP000829708">
    <property type="component" value="Chromosome"/>
</dbReference>
<organism evidence="2 3">
    <name type="scientific">Sphaerochaeta associata</name>
    <dbReference type="NCBI Taxonomy" id="1129264"/>
    <lineage>
        <taxon>Bacteria</taxon>
        <taxon>Pseudomonadati</taxon>
        <taxon>Spirochaetota</taxon>
        <taxon>Spirochaetia</taxon>
        <taxon>Spirochaetales</taxon>
        <taxon>Sphaerochaetaceae</taxon>
        <taxon>Sphaerochaeta</taxon>
    </lineage>
</organism>
<dbReference type="InterPro" id="IPR029044">
    <property type="entry name" value="Nucleotide-diphossugar_trans"/>
</dbReference>